<feature type="domain" description="DUF7514" evidence="1">
    <location>
        <begin position="18"/>
        <end position="168"/>
    </location>
</feature>
<keyword evidence="3" id="KW-1185">Reference proteome</keyword>
<reference evidence="2" key="1">
    <citation type="submission" date="2021-10" db="EMBL/GenBank/DDBJ databases">
        <title>De novo Genome Assembly of Clathrus columnatus (Basidiomycota, Fungi) Using Illumina and Nanopore Sequence Data.</title>
        <authorList>
            <person name="Ogiso-Tanaka E."/>
            <person name="Itagaki H."/>
            <person name="Hosoya T."/>
            <person name="Hosaka K."/>
        </authorList>
    </citation>
    <scope>NUCLEOTIDE SEQUENCE</scope>
    <source>
        <strain evidence="2">MO-923</strain>
    </source>
</reference>
<accession>A0AAV5A0H6</accession>
<protein>
    <recommendedName>
        <fullName evidence="1">DUF7514 domain-containing protein</fullName>
    </recommendedName>
</protein>
<name>A0AAV5A0H6_9AGAM</name>
<evidence type="ECO:0000313" key="3">
    <source>
        <dbReference type="Proteomes" id="UP001050691"/>
    </source>
</evidence>
<sequence>MAFEPINVSSQDPNPFYGSLLDSEGLPSQILCRMSDSLFFYLDKYCPVNPGSGYIEPDKVFWREIAVGEDMDIVKTGFLLSGGLIRKLKMQNRLDSNRQPLLDRRGYLHVIVFEIKSNPDDAFNDWNRLCSTLKLVDPLTGLLFPTPIPRSAFPEKEDTKLHAIYEQWRNGMISRIEAANTPQTSQTQSQTSSNTPALNAQEYRKALKEKEKSILRTQLMSAGIRTAMNIFNNNI</sequence>
<evidence type="ECO:0000259" key="1">
    <source>
        <dbReference type="Pfam" id="PF24355"/>
    </source>
</evidence>
<proteinExistence type="predicted"/>
<comment type="caution">
    <text evidence="2">The sequence shown here is derived from an EMBL/GenBank/DDBJ whole genome shotgun (WGS) entry which is preliminary data.</text>
</comment>
<dbReference type="EMBL" id="BPWL01000002">
    <property type="protein sequence ID" value="GJJ06978.1"/>
    <property type="molecule type" value="Genomic_DNA"/>
</dbReference>
<dbReference type="Pfam" id="PF24355">
    <property type="entry name" value="DUF7514"/>
    <property type="match status" value="1"/>
</dbReference>
<gene>
    <name evidence="2" type="ORF">Clacol_001176</name>
</gene>
<dbReference type="InterPro" id="IPR055936">
    <property type="entry name" value="DUF7514"/>
</dbReference>
<organism evidence="2 3">
    <name type="scientific">Clathrus columnatus</name>
    <dbReference type="NCBI Taxonomy" id="1419009"/>
    <lineage>
        <taxon>Eukaryota</taxon>
        <taxon>Fungi</taxon>
        <taxon>Dikarya</taxon>
        <taxon>Basidiomycota</taxon>
        <taxon>Agaricomycotina</taxon>
        <taxon>Agaricomycetes</taxon>
        <taxon>Phallomycetidae</taxon>
        <taxon>Phallales</taxon>
        <taxon>Clathraceae</taxon>
        <taxon>Clathrus</taxon>
    </lineage>
</organism>
<evidence type="ECO:0000313" key="2">
    <source>
        <dbReference type="EMBL" id="GJJ06978.1"/>
    </source>
</evidence>
<dbReference type="Proteomes" id="UP001050691">
    <property type="component" value="Unassembled WGS sequence"/>
</dbReference>
<dbReference type="AlphaFoldDB" id="A0AAV5A0H6"/>